<accession>A0ABS3XFW8</accession>
<comment type="caution">
    <text evidence="1">The sequence shown here is derived from an EMBL/GenBank/DDBJ whole genome shotgun (WGS) entry which is preliminary data.</text>
</comment>
<dbReference type="Proteomes" id="UP001519064">
    <property type="component" value="Unassembled WGS sequence"/>
</dbReference>
<sequence>MQPGGGRGVLPWIPQQFVQPEELMDTIPTGTESLWTLVRPHTGNQHDVRPISRGNGADVTAVTRCEHGPFFVKAVRNRAGGRRASLIRERLVNPSVRAISPALRWHAEDDEWIALGFEAVEGRPSNFEPGSADLPAVVATIGRIQEFPVPAEARDWSETRWDRFADEGAAAFFGGDTLLFTDVNPDNFLIGNGRTWVVDWSWPTTGAAFIDPACLVVQLIAAGHTAEQAEAWANGCKGWAEAGPAAIDAFALATLRMNRRQADRFPEARWLGDMAGAARQWALHRGVGR</sequence>
<organism evidence="1 2">
    <name type="scientific">Streptomyces oryzae</name>
    <dbReference type="NCBI Taxonomy" id="1434886"/>
    <lineage>
        <taxon>Bacteria</taxon>
        <taxon>Bacillati</taxon>
        <taxon>Actinomycetota</taxon>
        <taxon>Actinomycetes</taxon>
        <taxon>Kitasatosporales</taxon>
        <taxon>Streptomycetaceae</taxon>
        <taxon>Streptomyces</taxon>
    </lineage>
</organism>
<reference evidence="1 2" key="1">
    <citation type="submission" date="2020-11" db="EMBL/GenBank/DDBJ databases">
        <title>Streptomyces spirodelae sp. nov., isolated from duckweed.</title>
        <authorList>
            <person name="Saimee Y."/>
            <person name="Duangmal K."/>
        </authorList>
    </citation>
    <scope>NUCLEOTIDE SEQUENCE [LARGE SCALE GENOMIC DNA]</scope>
    <source>
        <strain evidence="1 2">S16-07</strain>
    </source>
</reference>
<proteinExistence type="predicted"/>
<dbReference type="InterPro" id="IPR011009">
    <property type="entry name" value="Kinase-like_dom_sf"/>
</dbReference>
<protein>
    <submittedName>
        <fullName evidence="1">Phosphotransferase</fullName>
    </submittedName>
</protein>
<gene>
    <name evidence="1" type="ORF">ITI46_20375</name>
</gene>
<dbReference type="EMBL" id="JADKMA010000106">
    <property type="protein sequence ID" value="MBO8194001.1"/>
    <property type="molecule type" value="Genomic_DNA"/>
</dbReference>
<name>A0ABS3XFW8_9ACTN</name>
<dbReference type="SUPFAM" id="SSF56112">
    <property type="entry name" value="Protein kinase-like (PK-like)"/>
    <property type="match status" value="1"/>
</dbReference>
<evidence type="ECO:0000313" key="2">
    <source>
        <dbReference type="Proteomes" id="UP001519064"/>
    </source>
</evidence>
<keyword evidence="2" id="KW-1185">Reference proteome</keyword>
<evidence type="ECO:0000313" key="1">
    <source>
        <dbReference type="EMBL" id="MBO8194001.1"/>
    </source>
</evidence>